<comment type="function">
    <text evidence="2">Component of the endosomal sorting complex required for transport II (ESCRT-II), which is required for multivesicular body (MVB) formation and sorting of endosomal cargo proteins into MVBs.</text>
</comment>
<dbReference type="PANTHER" id="PTHR12806">
    <property type="entry name" value="EAP30 SUBUNIT OF ELL COMPLEX"/>
    <property type="match status" value="1"/>
</dbReference>
<protein>
    <recommendedName>
        <fullName evidence="2">Vacuolar-sorting protein SNF8</fullName>
    </recommendedName>
</protein>
<dbReference type="PANTHER" id="PTHR12806:SF0">
    <property type="entry name" value="VACUOLAR-SORTING PROTEIN SNF8"/>
    <property type="match status" value="1"/>
</dbReference>
<dbReference type="EMBL" id="JAFCIX010000335">
    <property type="protein sequence ID" value="KAH6594398.1"/>
    <property type="molecule type" value="Genomic_DNA"/>
</dbReference>
<dbReference type="Gene3D" id="1.10.10.10">
    <property type="entry name" value="Winged helix-like DNA-binding domain superfamily/Winged helix DNA-binding domain"/>
    <property type="match status" value="2"/>
</dbReference>
<dbReference type="Gene3D" id="6.10.140.180">
    <property type="match status" value="1"/>
</dbReference>
<dbReference type="Proteomes" id="UP001648503">
    <property type="component" value="Unassembled WGS sequence"/>
</dbReference>
<comment type="similarity">
    <text evidence="1 2">Belongs to the SNF8 family.</text>
</comment>
<dbReference type="Pfam" id="PF04157">
    <property type="entry name" value="EAP30"/>
    <property type="match status" value="1"/>
</dbReference>
<organism evidence="3 4">
    <name type="scientific">Batrachochytrium salamandrivorans</name>
    <dbReference type="NCBI Taxonomy" id="1357716"/>
    <lineage>
        <taxon>Eukaryota</taxon>
        <taxon>Fungi</taxon>
        <taxon>Fungi incertae sedis</taxon>
        <taxon>Chytridiomycota</taxon>
        <taxon>Chytridiomycota incertae sedis</taxon>
        <taxon>Chytridiomycetes</taxon>
        <taxon>Rhizophydiales</taxon>
        <taxon>Rhizophydiales incertae sedis</taxon>
        <taxon>Batrachochytrium</taxon>
    </lineage>
</organism>
<keyword evidence="2" id="KW-0813">Transport</keyword>
<comment type="subunit">
    <text evidence="2">Component of the endosomal sorting complex required for transport II (ESCRT-II).</text>
</comment>
<proteinExistence type="inferred from homology"/>
<accession>A0ABQ8FAI1</accession>
<dbReference type="InterPro" id="IPR036390">
    <property type="entry name" value="WH_DNA-bd_sf"/>
</dbReference>
<gene>
    <name evidence="3" type="ORF">BASA50_006645</name>
</gene>
<dbReference type="InterPro" id="IPR016689">
    <property type="entry name" value="ESCRT-2_cplx_Snf8"/>
</dbReference>
<dbReference type="SUPFAM" id="SSF46785">
    <property type="entry name" value="Winged helix' DNA-binding domain"/>
    <property type="match status" value="2"/>
</dbReference>
<dbReference type="InterPro" id="IPR036388">
    <property type="entry name" value="WH-like_DNA-bd_sf"/>
</dbReference>
<evidence type="ECO:0000313" key="4">
    <source>
        <dbReference type="Proteomes" id="UP001648503"/>
    </source>
</evidence>
<reference evidence="3 4" key="1">
    <citation type="submission" date="2021-02" db="EMBL/GenBank/DDBJ databases">
        <title>Variation within the Batrachochytrium salamandrivorans European outbreak.</title>
        <authorList>
            <person name="Kelly M."/>
            <person name="Pasmans F."/>
            <person name="Shea T.P."/>
            <person name="Munoz J.F."/>
            <person name="Carranza S."/>
            <person name="Cuomo C.A."/>
            <person name="Martel A."/>
        </authorList>
    </citation>
    <scope>NUCLEOTIDE SEQUENCE [LARGE SCALE GENOMIC DNA]</scope>
    <source>
        <strain evidence="3 4">AMFP18/2</strain>
    </source>
</reference>
<evidence type="ECO:0000313" key="3">
    <source>
        <dbReference type="EMBL" id="KAH6594398.1"/>
    </source>
</evidence>
<comment type="caution">
    <text evidence="3">The sequence shown here is derived from an EMBL/GenBank/DDBJ whole genome shotgun (WGS) entry which is preliminary data.</text>
</comment>
<sequence>MSHRRVGIHGLQQQARSKEGFQKAGEALATQQLEQMKDLLDKFKSNLEEFATKHKNDIKRDPVFRMHFQRMCNNLGVDPLASNKGFWSDILGFGDFYYELGIQIAEVCLATRERNGGLIDLDELASQIMKMRGKNAQAISRDDILRSIKTLKPLGNGFDVVTIGSRSMVQSVPRELNADSSKVLALAETDGYFSAEVIKSKLGWEEERITKILQNMLKDGICWIDTQDTNPTYWVAGFFS</sequence>
<keyword evidence="2" id="KW-0653">Protein transport</keyword>
<name>A0ABQ8FAI1_9FUNG</name>
<dbReference type="PIRSF" id="PIRSF017215">
    <property type="entry name" value="ESCRT2_Vps22"/>
    <property type="match status" value="1"/>
</dbReference>
<keyword evidence="4" id="KW-1185">Reference proteome</keyword>
<evidence type="ECO:0000256" key="1">
    <source>
        <dbReference type="ARBA" id="ARBA00009834"/>
    </source>
</evidence>
<dbReference type="InterPro" id="IPR040608">
    <property type="entry name" value="Snf8/Vps36"/>
</dbReference>
<evidence type="ECO:0000256" key="2">
    <source>
        <dbReference type="PIRNR" id="PIRNR017215"/>
    </source>
</evidence>